<evidence type="ECO:0000259" key="3">
    <source>
        <dbReference type="PROSITE" id="PS51186"/>
    </source>
</evidence>
<dbReference type="Gene3D" id="3.40.630.30">
    <property type="match status" value="1"/>
</dbReference>
<dbReference type="CDD" id="cd04301">
    <property type="entry name" value="NAT_SF"/>
    <property type="match status" value="1"/>
</dbReference>
<dbReference type="InterPro" id="IPR016181">
    <property type="entry name" value="Acyl_CoA_acyltransferase"/>
</dbReference>
<evidence type="ECO:0000313" key="4">
    <source>
        <dbReference type="EMBL" id="UYG15580.1"/>
    </source>
</evidence>
<organism evidence="4 5">
    <name type="scientific">Brachybacterium huguangmaarense</name>
    <dbReference type="NCBI Taxonomy" id="1652028"/>
    <lineage>
        <taxon>Bacteria</taxon>
        <taxon>Bacillati</taxon>
        <taxon>Actinomycetota</taxon>
        <taxon>Actinomycetes</taxon>
        <taxon>Micrococcales</taxon>
        <taxon>Dermabacteraceae</taxon>
        <taxon>Brachybacterium</taxon>
    </lineage>
</organism>
<accession>A0ABY6FXD9</accession>
<evidence type="ECO:0000256" key="2">
    <source>
        <dbReference type="ARBA" id="ARBA00023315"/>
    </source>
</evidence>
<proteinExistence type="predicted"/>
<reference evidence="4" key="1">
    <citation type="submission" date="2022-10" db="EMBL/GenBank/DDBJ databases">
        <title>Whole-Genome Sequencing of Brachybacterium huguangmaarense BRM-3, Isolated from Betula schmidtii.</title>
        <authorList>
            <person name="Haam D."/>
        </authorList>
    </citation>
    <scope>NUCLEOTIDE SEQUENCE</scope>
    <source>
        <strain evidence="4">BRM-3</strain>
    </source>
</reference>
<name>A0ABY6FXD9_9MICO</name>
<keyword evidence="2" id="KW-0012">Acyltransferase</keyword>
<gene>
    <name evidence="4" type="ORF">BRM3_07930</name>
</gene>
<feature type="domain" description="N-acetyltransferase" evidence="3">
    <location>
        <begin position="4"/>
        <end position="159"/>
    </location>
</feature>
<dbReference type="RefSeq" id="WP_263592794.1">
    <property type="nucleotide sequence ID" value="NZ_CP107020.1"/>
</dbReference>
<keyword evidence="5" id="KW-1185">Reference proteome</keyword>
<dbReference type="EMBL" id="CP107020">
    <property type="protein sequence ID" value="UYG15580.1"/>
    <property type="molecule type" value="Genomic_DNA"/>
</dbReference>
<dbReference type="PANTHER" id="PTHR10545">
    <property type="entry name" value="DIAMINE N-ACETYLTRANSFERASE"/>
    <property type="match status" value="1"/>
</dbReference>
<evidence type="ECO:0000313" key="5">
    <source>
        <dbReference type="Proteomes" id="UP001164305"/>
    </source>
</evidence>
<evidence type="ECO:0000256" key="1">
    <source>
        <dbReference type="ARBA" id="ARBA00022679"/>
    </source>
</evidence>
<dbReference type="InterPro" id="IPR051016">
    <property type="entry name" value="Diverse_Substrate_AcTransf"/>
</dbReference>
<dbReference type="PANTHER" id="PTHR10545:SF29">
    <property type="entry name" value="GH14572P-RELATED"/>
    <property type="match status" value="1"/>
</dbReference>
<dbReference type="SUPFAM" id="SSF55729">
    <property type="entry name" value="Acyl-CoA N-acyltransferases (Nat)"/>
    <property type="match status" value="1"/>
</dbReference>
<sequence length="159" mass="17828">MTAWTIREARPDDVAAIHARIVDLAVYEREPEAVTGTAADLHDALFREAPAVFCHVAELDGEVVGIALWYLTYSTWEGHHGIHLEDLYVMPEHRGTRIGLGLLRTLAGICAACGYRRLEWSVLTWNQPSIDFYEAIGARPQEEWMTYRLDGEALTGFAA</sequence>
<dbReference type="InterPro" id="IPR000182">
    <property type="entry name" value="GNAT_dom"/>
</dbReference>
<dbReference type="Proteomes" id="UP001164305">
    <property type="component" value="Chromosome"/>
</dbReference>
<protein>
    <submittedName>
        <fullName evidence="4">GNAT family N-acetyltransferase</fullName>
    </submittedName>
</protein>
<dbReference type="Pfam" id="PF00583">
    <property type="entry name" value="Acetyltransf_1"/>
    <property type="match status" value="1"/>
</dbReference>
<keyword evidence="1" id="KW-0808">Transferase</keyword>
<dbReference type="PROSITE" id="PS51186">
    <property type="entry name" value="GNAT"/>
    <property type="match status" value="1"/>
</dbReference>